<dbReference type="Proteomes" id="UP000321331">
    <property type="component" value="Unassembled WGS sequence"/>
</dbReference>
<reference evidence="2 3" key="1">
    <citation type="submission" date="2019-07" db="EMBL/GenBank/DDBJ databases">
        <title>The First High-Quality Draft Genome Sequence of the Causal Agent of the Current Panama Disease Epidemic.</title>
        <authorList>
            <person name="Warmington R.J."/>
            <person name="Kay W."/>
            <person name="Jeffries A."/>
            <person name="Bebber D."/>
            <person name="Moore K."/>
            <person name="Studholme D.J."/>
        </authorList>
    </citation>
    <scope>NUCLEOTIDE SEQUENCE [LARGE SCALE GENOMIC DNA]</scope>
    <source>
        <strain evidence="2 3">TR4</strain>
    </source>
</reference>
<organism evidence="2 3">
    <name type="scientific">Fusarium oxysporum f. sp. cubense</name>
    <dbReference type="NCBI Taxonomy" id="61366"/>
    <lineage>
        <taxon>Eukaryota</taxon>
        <taxon>Fungi</taxon>
        <taxon>Dikarya</taxon>
        <taxon>Ascomycota</taxon>
        <taxon>Pezizomycotina</taxon>
        <taxon>Sordariomycetes</taxon>
        <taxon>Hypocreomycetidae</taxon>
        <taxon>Hypocreales</taxon>
        <taxon>Nectriaceae</taxon>
        <taxon>Fusarium</taxon>
        <taxon>Fusarium oxysporum species complex</taxon>
    </lineage>
</organism>
<feature type="region of interest" description="Disordered" evidence="1">
    <location>
        <begin position="1"/>
        <end position="52"/>
    </location>
</feature>
<protein>
    <submittedName>
        <fullName evidence="2">Uncharacterized protein</fullName>
    </submittedName>
</protein>
<sequence length="52" mass="5484">MAISQVPEAVGQGASCKSNDEAKPENESGREQTTAVEEGDVAGSMQTQTRSW</sequence>
<evidence type="ECO:0000313" key="3">
    <source>
        <dbReference type="Proteomes" id="UP000321331"/>
    </source>
</evidence>
<gene>
    <name evidence="2" type="ORF">FocTR4_00014047</name>
</gene>
<evidence type="ECO:0000256" key="1">
    <source>
        <dbReference type="SAM" id="MobiDB-lite"/>
    </source>
</evidence>
<dbReference type="EMBL" id="VMNF01000011">
    <property type="protein sequence ID" value="TXB99710.1"/>
    <property type="molecule type" value="Genomic_DNA"/>
</dbReference>
<comment type="caution">
    <text evidence="2">The sequence shown here is derived from an EMBL/GenBank/DDBJ whole genome shotgun (WGS) entry which is preliminary data.</text>
</comment>
<feature type="compositionally biased region" description="Basic and acidic residues" evidence="1">
    <location>
        <begin position="18"/>
        <end position="30"/>
    </location>
</feature>
<evidence type="ECO:0000313" key="2">
    <source>
        <dbReference type="EMBL" id="TXB99710.1"/>
    </source>
</evidence>
<name>A0A5C6SQ66_FUSOC</name>
<accession>A0A5C6SQ66</accession>
<dbReference type="AlphaFoldDB" id="A0A5C6SQ66"/>
<proteinExistence type="predicted"/>